<accession>A0A9W9YJV0</accession>
<name>A0A9W9YJV0_9CNID</name>
<dbReference type="Proteomes" id="UP001163046">
    <property type="component" value="Unassembled WGS sequence"/>
</dbReference>
<sequence>MICRQFEDRSVYFCRDVIHTSCQEYLSGKRVKYQQSGRVVTTENGDFCQCKDWRDIMLIHNKPSSDMFNVKLQWFQSAINTKIRPEQASWTDLDKGNHVRTKIYSYAVDYH</sequence>
<gene>
    <name evidence="1" type="ORF">OS493_003175</name>
</gene>
<organism evidence="1 2">
    <name type="scientific">Desmophyllum pertusum</name>
    <dbReference type="NCBI Taxonomy" id="174260"/>
    <lineage>
        <taxon>Eukaryota</taxon>
        <taxon>Metazoa</taxon>
        <taxon>Cnidaria</taxon>
        <taxon>Anthozoa</taxon>
        <taxon>Hexacorallia</taxon>
        <taxon>Scleractinia</taxon>
        <taxon>Caryophylliina</taxon>
        <taxon>Caryophylliidae</taxon>
        <taxon>Desmophyllum</taxon>
    </lineage>
</organism>
<comment type="caution">
    <text evidence="1">The sequence shown here is derived from an EMBL/GenBank/DDBJ whole genome shotgun (WGS) entry which is preliminary data.</text>
</comment>
<proteinExistence type="predicted"/>
<reference evidence="1" key="1">
    <citation type="submission" date="2023-01" db="EMBL/GenBank/DDBJ databases">
        <title>Genome assembly of the deep-sea coral Lophelia pertusa.</title>
        <authorList>
            <person name="Herrera S."/>
            <person name="Cordes E."/>
        </authorList>
    </citation>
    <scope>NUCLEOTIDE SEQUENCE</scope>
    <source>
        <strain evidence="1">USNM1676648</strain>
        <tissue evidence="1">Polyp</tissue>
    </source>
</reference>
<dbReference type="EMBL" id="MU827778">
    <property type="protein sequence ID" value="KAJ7340427.1"/>
    <property type="molecule type" value="Genomic_DNA"/>
</dbReference>
<evidence type="ECO:0000313" key="1">
    <source>
        <dbReference type="EMBL" id="KAJ7340427.1"/>
    </source>
</evidence>
<protein>
    <submittedName>
        <fullName evidence="1">Uncharacterized protein</fullName>
    </submittedName>
</protein>
<evidence type="ECO:0000313" key="2">
    <source>
        <dbReference type="Proteomes" id="UP001163046"/>
    </source>
</evidence>
<keyword evidence="2" id="KW-1185">Reference proteome</keyword>
<dbReference type="AlphaFoldDB" id="A0A9W9YJV0"/>